<name>A0AAW4UML0_9FIRM</name>
<dbReference type="AlphaFoldDB" id="A0AAW4UML0"/>
<reference evidence="4" key="1">
    <citation type="submission" date="2021-10" db="EMBL/GenBank/DDBJ databases">
        <title>Collection of gut derived symbiotic bacterial strains cultured from healthy donors.</title>
        <authorList>
            <person name="Lin H."/>
            <person name="Littmann E."/>
            <person name="Kohout C."/>
            <person name="Pamer E.G."/>
        </authorList>
    </citation>
    <scope>NUCLEOTIDE SEQUENCE</scope>
    <source>
        <strain evidence="4">DFI.9.42</strain>
    </source>
</reference>
<dbReference type="GO" id="GO:0016491">
    <property type="term" value="F:oxidoreductase activity"/>
    <property type="evidence" value="ECO:0007669"/>
    <property type="project" value="InterPro"/>
</dbReference>
<evidence type="ECO:0000256" key="2">
    <source>
        <dbReference type="ARBA" id="ARBA00022643"/>
    </source>
</evidence>
<evidence type="ECO:0000313" key="5">
    <source>
        <dbReference type="Proteomes" id="UP001197684"/>
    </source>
</evidence>
<evidence type="ECO:0000259" key="3">
    <source>
        <dbReference type="Pfam" id="PF03358"/>
    </source>
</evidence>
<evidence type="ECO:0000256" key="1">
    <source>
        <dbReference type="ARBA" id="ARBA00022630"/>
    </source>
</evidence>
<dbReference type="SUPFAM" id="SSF52218">
    <property type="entry name" value="Flavoproteins"/>
    <property type="match status" value="1"/>
</dbReference>
<dbReference type="InterPro" id="IPR005025">
    <property type="entry name" value="FMN_Rdtase-like_dom"/>
</dbReference>
<dbReference type="RefSeq" id="WP_306781130.1">
    <property type="nucleotide sequence ID" value="NZ_JAJCJK010000024.1"/>
</dbReference>
<proteinExistence type="predicted"/>
<dbReference type="PANTHER" id="PTHR43278:SF1">
    <property type="entry name" value="IRON-SULFUR FLAVOPROTEIN MJ1083"/>
    <property type="match status" value="1"/>
</dbReference>
<protein>
    <submittedName>
        <fullName evidence="4">Flavodoxin family protein</fullName>
    </submittedName>
</protein>
<dbReference type="InterPro" id="IPR029039">
    <property type="entry name" value="Flavoprotein-like_sf"/>
</dbReference>
<dbReference type="Gene3D" id="3.40.50.360">
    <property type="match status" value="1"/>
</dbReference>
<dbReference type="InterPro" id="IPR051796">
    <property type="entry name" value="ISF_SsuE-like"/>
</dbReference>
<sequence length="167" mass="18910">MNKNVLIIKGSPRTKGNTATMADIFAKGAIENHNDVTEIVLKDKTIIDCSGCAICQQNGEKCVQDDDMNEIYDEMYKADVIVLACPVYFYTWPSLMKRMIDRTFAIEDSMDKKIFNLLSAAATRKEINVQTMIKCFRQYISCFGENGSEEGGIIFAYDTRKTENVKK</sequence>
<keyword evidence="1" id="KW-0285">Flavoprotein</keyword>
<evidence type="ECO:0000313" key="4">
    <source>
        <dbReference type="EMBL" id="MCB6939320.1"/>
    </source>
</evidence>
<gene>
    <name evidence="4" type="ORF">LIZ56_13010</name>
</gene>
<feature type="domain" description="NADPH-dependent FMN reductase-like" evidence="3">
    <location>
        <begin position="4"/>
        <end position="125"/>
    </location>
</feature>
<dbReference type="PANTHER" id="PTHR43278">
    <property type="entry name" value="NAD(P)H-DEPENDENT FMN-CONTAINING OXIDOREDUCTASE YWQN-RELATED"/>
    <property type="match status" value="1"/>
</dbReference>
<organism evidence="4 5">
    <name type="scientific">Agathobacter rectalis</name>
    <dbReference type="NCBI Taxonomy" id="39491"/>
    <lineage>
        <taxon>Bacteria</taxon>
        <taxon>Bacillati</taxon>
        <taxon>Bacillota</taxon>
        <taxon>Clostridia</taxon>
        <taxon>Lachnospirales</taxon>
        <taxon>Lachnospiraceae</taxon>
        <taxon>Agathobacter</taxon>
    </lineage>
</organism>
<dbReference type="Pfam" id="PF03358">
    <property type="entry name" value="FMN_red"/>
    <property type="match status" value="1"/>
</dbReference>
<keyword evidence="2" id="KW-0288">FMN</keyword>
<comment type="caution">
    <text evidence="4">The sequence shown here is derived from an EMBL/GenBank/DDBJ whole genome shotgun (WGS) entry which is preliminary data.</text>
</comment>
<dbReference type="Proteomes" id="UP001197684">
    <property type="component" value="Unassembled WGS sequence"/>
</dbReference>
<accession>A0AAW4UML0</accession>
<dbReference type="EMBL" id="JAJCJK010000024">
    <property type="protein sequence ID" value="MCB6939320.1"/>
    <property type="molecule type" value="Genomic_DNA"/>
</dbReference>